<reference evidence="2" key="1">
    <citation type="submission" date="2016-10" db="EMBL/GenBank/DDBJ databases">
        <title>Frankia sp. NRRL B-16386 Genome sequencing.</title>
        <authorList>
            <person name="Ghodhbane-Gtari F."/>
            <person name="Swanson E."/>
            <person name="Gueddou A."/>
            <person name="Hezbri K."/>
            <person name="Ktari K."/>
            <person name="Nouioui I."/>
            <person name="Morris K."/>
            <person name="Simpson S."/>
            <person name="Abebe-Akele F."/>
            <person name="Thomas K."/>
            <person name="Gtari M."/>
            <person name="Tisa L.S."/>
        </authorList>
    </citation>
    <scope>NUCLEOTIDE SEQUENCE [LARGE SCALE GENOMIC DNA]</scope>
    <source>
        <strain evidence="2">NRRL B-16386</strain>
    </source>
</reference>
<dbReference type="STRING" id="1834516.BL253_00440"/>
<gene>
    <name evidence="1" type="ORF">BL253_00440</name>
</gene>
<accession>A0A1V2IKZ2</accession>
<sequence>MTAPTTSPDEDDDLSMIATDEDLHQAWLNALQLVGYSYEELEEQARTGAFKSATAHRCWHIIKSLLPWREPPA</sequence>
<dbReference type="OrthoDB" id="3215351at2"/>
<keyword evidence="2" id="KW-1185">Reference proteome</keyword>
<dbReference type="RefSeq" id="WP_076812362.1">
    <property type="nucleotide sequence ID" value="NZ_MOMC01000002.1"/>
</dbReference>
<proteinExistence type="predicted"/>
<name>A0A1V2IKZ2_9ACTN</name>
<dbReference type="EMBL" id="MOMC01000002">
    <property type="protein sequence ID" value="ONH33864.1"/>
    <property type="molecule type" value="Genomic_DNA"/>
</dbReference>
<organism evidence="1 2">
    <name type="scientific">Pseudofrankia asymbiotica</name>
    <dbReference type="NCBI Taxonomy" id="1834516"/>
    <lineage>
        <taxon>Bacteria</taxon>
        <taxon>Bacillati</taxon>
        <taxon>Actinomycetota</taxon>
        <taxon>Actinomycetes</taxon>
        <taxon>Frankiales</taxon>
        <taxon>Frankiaceae</taxon>
        <taxon>Pseudofrankia</taxon>
    </lineage>
</organism>
<comment type="caution">
    <text evidence="1">The sequence shown here is derived from an EMBL/GenBank/DDBJ whole genome shotgun (WGS) entry which is preliminary data.</text>
</comment>
<evidence type="ECO:0000313" key="1">
    <source>
        <dbReference type="EMBL" id="ONH33864.1"/>
    </source>
</evidence>
<dbReference type="AlphaFoldDB" id="A0A1V2IKZ2"/>
<protein>
    <submittedName>
        <fullName evidence="1">Uncharacterized protein</fullName>
    </submittedName>
</protein>
<evidence type="ECO:0000313" key="2">
    <source>
        <dbReference type="Proteomes" id="UP000188929"/>
    </source>
</evidence>
<dbReference type="Proteomes" id="UP000188929">
    <property type="component" value="Unassembled WGS sequence"/>
</dbReference>